<evidence type="ECO:0000256" key="1">
    <source>
        <dbReference type="SAM" id="Phobius"/>
    </source>
</evidence>
<reference evidence="2" key="2">
    <citation type="journal article" date="2020" name="mSystems">
        <title>Genome- and Community-Level Interaction Insights into Carbon Utilization and Element Cycling Functions of Hydrothermarchaeota in Hydrothermal Sediment.</title>
        <authorList>
            <person name="Zhou Z."/>
            <person name="Liu Y."/>
            <person name="Xu W."/>
            <person name="Pan J."/>
            <person name="Luo Z.H."/>
            <person name="Li M."/>
        </authorList>
    </citation>
    <scope>NUCLEOTIDE SEQUENCE [LARGE SCALE GENOMIC DNA]</scope>
    <source>
        <strain evidence="2">SpSt-1261</strain>
    </source>
</reference>
<feature type="transmembrane region" description="Helical" evidence="1">
    <location>
        <begin position="48"/>
        <end position="68"/>
    </location>
</feature>
<dbReference type="PANTHER" id="PTHR39556:SF1">
    <property type="entry name" value="PROTEIN, PUTATIVE-RELATED"/>
    <property type="match status" value="1"/>
</dbReference>
<reference evidence="3 4" key="1">
    <citation type="submission" date="2018-01" db="EMBL/GenBank/DDBJ databases">
        <title>Metagenomic assembled genomes from two thermal pools in the Uzon Caldera, Kamchatka, Russia.</title>
        <authorList>
            <person name="Wilkins L."/>
            <person name="Ettinger C."/>
        </authorList>
    </citation>
    <scope>NUCLEOTIDE SEQUENCE [LARGE SCALE GENOMIC DNA]</scope>
    <source>
        <strain evidence="3">ZAV-06</strain>
    </source>
</reference>
<dbReference type="EMBL" id="PNIM01000003">
    <property type="protein sequence ID" value="PMB75958.1"/>
    <property type="molecule type" value="Genomic_DNA"/>
</dbReference>
<accession>A0A2J6N925</accession>
<feature type="transmembrane region" description="Helical" evidence="1">
    <location>
        <begin position="190"/>
        <end position="211"/>
    </location>
</feature>
<feature type="transmembrane region" description="Helical" evidence="1">
    <location>
        <begin position="357"/>
        <end position="376"/>
    </location>
</feature>
<evidence type="ECO:0000313" key="3">
    <source>
        <dbReference type="EMBL" id="PMB75958.1"/>
    </source>
</evidence>
<keyword evidence="1" id="KW-1133">Transmembrane helix</keyword>
<evidence type="ECO:0000313" key="4">
    <source>
        <dbReference type="Proteomes" id="UP000237153"/>
    </source>
</evidence>
<keyword evidence="1" id="KW-0472">Membrane</keyword>
<gene>
    <name evidence="3" type="ORF">C0188_00770</name>
    <name evidence="2" type="ORF">ENO39_00250</name>
</gene>
<dbReference type="EMBL" id="DSFH01000004">
    <property type="protein sequence ID" value="HEW63482.1"/>
    <property type="molecule type" value="Genomic_DNA"/>
</dbReference>
<dbReference type="PANTHER" id="PTHR39556">
    <property type="entry name" value="PROTEIN, PUTATIVE-RELATED"/>
    <property type="match status" value="1"/>
</dbReference>
<feature type="transmembrane region" description="Helical" evidence="1">
    <location>
        <begin position="156"/>
        <end position="178"/>
    </location>
</feature>
<dbReference type="InterPro" id="IPR007294">
    <property type="entry name" value="DUF401"/>
</dbReference>
<proteinExistence type="predicted"/>
<comment type="caution">
    <text evidence="3">The sequence shown here is derived from an EMBL/GenBank/DDBJ whole genome shotgun (WGS) entry which is preliminary data.</text>
</comment>
<dbReference type="Proteomes" id="UP000886076">
    <property type="component" value="Unassembled WGS sequence"/>
</dbReference>
<dbReference type="Pfam" id="PF04165">
    <property type="entry name" value="DUF401"/>
    <property type="match status" value="1"/>
</dbReference>
<organism evidence="3 4">
    <name type="scientific">Fervidicoccus fontis</name>
    <dbReference type="NCBI Taxonomy" id="683846"/>
    <lineage>
        <taxon>Archaea</taxon>
        <taxon>Thermoproteota</taxon>
        <taxon>Thermoprotei</taxon>
        <taxon>Fervidicoccales</taxon>
        <taxon>Fervidicoccaceae</taxon>
        <taxon>Fervidicoccus</taxon>
    </lineage>
</organism>
<dbReference type="Proteomes" id="UP000237153">
    <property type="component" value="Unassembled WGS sequence"/>
</dbReference>
<feature type="transmembrane region" description="Helical" evidence="1">
    <location>
        <begin position="20"/>
        <end position="36"/>
    </location>
</feature>
<evidence type="ECO:0000313" key="2">
    <source>
        <dbReference type="EMBL" id="HEW63482.1"/>
    </source>
</evidence>
<feature type="transmembrane region" description="Helical" evidence="1">
    <location>
        <begin position="114"/>
        <end position="136"/>
    </location>
</feature>
<name>A0A2J6N925_9CREN</name>
<keyword evidence="1" id="KW-0812">Transmembrane</keyword>
<sequence length="417" mass="46716">MLIFVFSHYGERNKMEIDSLTIFVVSIIIVVLLVLRKVNIAISLGSGLLFFSLLAIRNPLEIGIVILYTMNKTTLITLSSLILAMFLADIYRVTGIAEKMVNGLKFFGKKFTGIFTPAIIGLLPMPGGAYISAVLAESIYKELNLSPEEKSFINYWFRHIWIPTWPLYQNVILASALLKMSTTDIFKMNWELTVSGLLGGAVILLLLGSYYKKSEIDKDNKDNKNIEKARLKNILHIWPLICIVILSLVFGILLPVSILISIFLYIAVYHPTKKHLYDALKYSFNLTIIVLVVETLIFGNMITFGGVTKELTAIFSSYAFLAVTTIPFIIGFATGTELTYVALAFPPLINIFNQSSLFIPIAFLSGYMGVMLSPSHSCLILTVQYYKAELPKVYRYLIPSVIVVFAVAVLLIYLLKL</sequence>
<feature type="transmembrane region" description="Helical" evidence="1">
    <location>
        <begin position="318"/>
        <end position="345"/>
    </location>
</feature>
<feature type="transmembrane region" description="Helical" evidence="1">
    <location>
        <begin position="74"/>
        <end position="93"/>
    </location>
</feature>
<protein>
    <submittedName>
        <fullName evidence="2">DUF401 family protein</fullName>
    </submittedName>
</protein>
<dbReference type="AlphaFoldDB" id="A0A2J6N925"/>
<feature type="transmembrane region" description="Helical" evidence="1">
    <location>
        <begin position="396"/>
        <end position="415"/>
    </location>
</feature>
<feature type="transmembrane region" description="Helical" evidence="1">
    <location>
        <begin position="237"/>
        <end position="267"/>
    </location>
</feature>